<keyword evidence="10 11" id="KW-0804">Transcription</keyword>
<dbReference type="PANTHER" id="PTHR38839">
    <property type="entry name" value="TRANSCRIPTIONAL REGULATOR WHID-RELATED"/>
    <property type="match status" value="1"/>
</dbReference>
<keyword evidence="3 11" id="KW-0004">4Fe-4S</keyword>
<feature type="binding site" evidence="11">
    <location>
        <position position="28"/>
    </location>
    <ligand>
        <name>[4Fe-4S] cluster</name>
        <dbReference type="ChEBI" id="CHEBI:49883"/>
    </ligand>
</feature>
<dbReference type="GO" id="GO:0047134">
    <property type="term" value="F:protein-disulfide reductase [NAD(P)H] activity"/>
    <property type="evidence" value="ECO:0007669"/>
    <property type="project" value="TreeGrafter"/>
</dbReference>
<keyword evidence="7 11" id="KW-0805">Transcription regulation</keyword>
<dbReference type="EMBL" id="CP029189">
    <property type="protein sequence ID" value="QES58036.1"/>
    <property type="molecule type" value="Genomic_DNA"/>
</dbReference>
<dbReference type="Proteomes" id="UP000324101">
    <property type="component" value="Chromosome"/>
</dbReference>
<evidence type="ECO:0000256" key="3">
    <source>
        <dbReference type="ARBA" id="ARBA00022485"/>
    </source>
</evidence>
<evidence type="ECO:0000256" key="12">
    <source>
        <dbReference type="SAM" id="MobiDB-lite"/>
    </source>
</evidence>
<evidence type="ECO:0000256" key="9">
    <source>
        <dbReference type="ARBA" id="ARBA00023157"/>
    </source>
</evidence>
<comment type="PTM">
    <text evidence="11">Upon Fe-S cluster removal intramolecular disulfide bonds are formed.</text>
</comment>
<dbReference type="GO" id="GO:0046872">
    <property type="term" value="F:metal ion binding"/>
    <property type="evidence" value="ECO:0007669"/>
    <property type="project" value="UniProtKB-KW"/>
</dbReference>
<dbReference type="GO" id="GO:0003677">
    <property type="term" value="F:DNA binding"/>
    <property type="evidence" value="ECO:0007669"/>
    <property type="project" value="UniProtKB-UniRule"/>
</dbReference>
<keyword evidence="4 11" id="KW-0479">Metal-binding</keyword>
<dbReference type="AlphaFoldDB" id="A0A5P2DSJ9"/>
<evidence type="ECO:0000256" key="5">
    <source>
        <dbReference type="ARBA" id="ARBA00023004"/>
    </source>
</evidence>
<feature type="domain" description="4Fe-4S Wbl-type" evidence="13">
    <location>
        <begin position="27"/>
        <end position="90"/>
    </location>
</feature>
<gene>
    <name evidence="11" type="primary">whiB</name>
    <name evidence="14" type="ORF">DEJ51_31025</name>
</gene>
<keyword evidence="8 11" id="KW-0238">DNA-binding</keyword>
<feature type="compositionally biased region" description="Acidic residues" evidence="12">
    <location>
        <begin position="172"/>
        <end position="186"/>
    </location>
</feature>
<keyword evidence="11" id="KW-0963">Cytoplasm</keyword>
<evidence type="ECO:0000256" key="2">
    <source>
        <dbReference type="ARBA" id="ARBA00006597"/>
    </source>
</evidence>
<keyword evidence="5 11" id="KW-0408">Iron</keyword>
<evidence type="ECO:0000256" key="7">
    <source>
        <dbReference type="ARBA" id="ARBA00023015"/>
    </source>
</evidence>
<evidence type="ECO:0000313" key="15">
    <source>
        <dbReference type="Proteomes" id="UP000324101"/>
    </source>
</evidence>
<evidence type="ECO:0000313" key="14">
    <source>
        <dbReference type="EMBL" id="QES58036.1"/>
    </source>
</evidence>
<feature type="binding site" evidence="11">
    <location>
        <position position="60"/>
    </location>
    <ligand>
        <name>[4Fe-4S] cluster</name>
        <dbReference type="ChEBI" id="CHEBI:49883"/>
    </ligand>
</feature>
<dbReference type="InterPro" id="IPR034768">
    <property type="entry name" value="4FE4S_WBL"/>
</dbReference>
<dbReference type="PROSITE" id="PS51674">
    <property type="entry name" value="4FE4S_WBL"/>
    <property type="match status" value="1"/>
</dbReference>
<evidence type="ECO:0000256" key="6">
    <source>
        <dbReference type="ARBA" id="ARBA00023014"/>
    </source>
</evidence>
<comment type="PTM">
    <text evidence="11">The Fe-S cluster can be nitrosylated by nitric oxide (NO).</text>
</comment>
<comment type="function">
    <text evidence="11">Acts as a transcriptional regulator. Probably redox-responsive. The apo- but not holo-form probably binds DNA.</text>
</comment>
<dbReference type="Pfam" id="PF02467">
    <property type="entry name" value="Whib"/>
    <property type="match status" value="1"/>
</dbReference>
<dbReference type="GO" id="GO:0045454">
    <property type="term" value="P:cell redox homeostasis"/>
    <property type="evidence" value="ECO:0007669"/>
    <property type="project" value="TreeGrafter"/>
</dbReference>
<evidence type="ECO:0000256" key="4">
    <source>
        <dbReference type="ARBA" id="ARBA00022723"/>
    </source>
</evidence>
<organism evidence="14 15">
    <name type="scientific">Streptomyces venezuelae</name>
    <dbReference type="NCBI Taxonomy" id="54571"/>
    <lineage>
        <taxon>Bacteria</taxon>
        <taxon>Bacillati</taxon>
        <taxon>Actinomycetota</taxon>
        <taxon>Actinomycetes</taxon>
        <taxon>Kitasatosporales</taxon>
        <taxon>Streptomycetaceae</taxon>
        <taxon>Streptomyces</taxon>
    </lineage>
</organism>
<comment type="subcellular location">
    <subcellularLocation>
        <location evidence="1 11">Cytoplasm</location>
    </subcellularLocation>
</comment>
<keyword evidence="6 11" id="KW-0411">Iron-sulfur</keyword>
<evidence type="ECO:0000256" key="1">
    <source>
        <dbReference type="ARBA" id="ARBA00004496"/>
    </source>
</evidence>
<comment type="similarity">
    <text evidence="2 11">Belongs to the WhiB family.</text>
</comment>
<evidence type="ECO:0000259" key="13">
    <source>
        <dbReference type="PROSITE" id="PS51674"/>
    </source>
</evidence>
<sequence>MRHITTNTQPFAELRGIADISWHARGRCHDLAPDEADRLFFSAPRAHAAIAEAKSLCGACPVRQDCFTHALDNDIRWGMWGGLTEADRKPWHAKVAKRLDYARVRAALMGRDVHLTASERDAVTRAAYIRGWSAPRLAYALRIDLDHARDLLREARHAVADRDRYWKVPAADSEEAGAPEQGEEVSSETAPEETFCQVPRQVQTHELINALKKAA</sequence>
<keyword evidence="9 11" id="KW-1015">Disulfide bond</keyword>
<name>A0A5P2DSJ9_STRVZ</name>
<dbReference type="GO" id="GO:0005737">
    <property type="term" value="C:cytoplasm"/>
    <property type="evidence" value="ECO:0007669"/>
    <property type="project" value="UniProtKB-SubCell"/>
</dbReference>
<dbReference type="HAMAP" id="MF_01479">
    <property type="entry name" value="WhiB"/>
    <property type="match status" value="1"/>
</dbReference>
<reference evidence="14 15" key="1">
    <citation type="submission" date="2018-05" db="EMBL/GenBank/DDBJ databases">
        <title>Streptomyces venezuelae.</title>
        <authorList>
            <person name="Kim W."/>
            <person name="Lee N."/>
            <person name="Cho B.-K."/>
        </authorList>
    </citation>
    <scope>NUCLEOTIDE SEQUENCE [LARGE SCALE GENOMIC DNA]</scope>
    <source>
        <strain evidence="14 15">ATCC 21018</strain>
    </source>
</reference>
<dbReference type="OrthoDB" id="3869337at2"/>
<feature type="binding site" evidence="11">
    <location>
        <position position="66"/>
    </location>
    <ligand>
        <name>[4Fe-4S] cluster</name>
        <dbReference type="ChEBI" id="CHEBI:49883"/>
    </ligand>
</feature>
<dbReference type="GO" id="GO:0045892">
    <property type="term" value="P:negative regulation of DNA-templated transcription"/>
    <property type="evidence" value="ECO:0007669"/>
    <property type="project" value="TreeGrafter"/>
</dbReference>
<dbReference type="RefSeq" id="WP_150260945.1">
    <property type="nucleotide sequence ID" value="NZ_CP029189.1"/>
</dbReference>
<dbReference type="InterPro" id="IPR003482">
    <property type="entry name" value="Whib"/>
</dbReference>
<feature type="region of interest" description="Disordered" evidence="12">
    <location>
        <begin position="171"/>
        <end position="199"/>
    </location>
</feature>
<accession>A0A5P2DSJ9</accession>
<protein>
    <recommendedName>
        <fullName evidence="11">Transcriptional regulator WhiB</fullName>
    </recommendedName>
</protein>
<comment type="cofactor">
    <cofactor evidence="11">
        <name>[4Fe-4S] cluster</name>
        <dbReference type="ChEBI" id="CHEBI:49883"/>
    </cofactor>
    <text evidence="11">Binds 1 [4Fe-4S] cluster per subunit. Following nitrosylation of the [4Fe-4S] cluster binds 1 [4Fe-8(NO)] cluster per subunit.</text>
</comment>
<dbReference type="GO" id="GO:0035731">
    <property type="term" value="F:dinitrosyl-iron complex binding"/>
    <property type="evidence" value="ECO:0007669"/>
    <property type="project" value="UniProtKB-UniRule"/>
</dbReference>
<evidence type="ECO:0000256" key="10">
    <source>
        <dbReference type="ARBA" id="ARBA00023163"/>
    </source>
</evidence>
<proteinExistence type="inferred from homology"/>
<evidence type="ECO:0000256" key="8">
    <source>
        <dbReference type="ARBA" id="ARBA00023125"/>
    </source>
</evidence>
<feature type="binding site" evidence="11">
    <location>
        <position position="57"/>
    </location>
    <ligand>
        <name>[4Fe-4S] cluster</name>
        <dbReference type="ChEBI" id="CHEBI:49883"/>
    </ligand>
</feature>
<dbReference type="GO" id="GO:0051539">
    <property type="term" value="F:4 iron, 4 sulfur cluster binding"/>
    <property type="evidence" value="ECO:0007669"/>
    <property type="project" value="UniProtKB-UniRule"/>
</dbReference>
<evidence type="ECO:0000256" key="11">
    <source>
        <dbReference type="HAMAP-Rule" id="MF_01479"/>
    </source>
</evidence>